<dbReference type="EMBL" id="CP003255">
    <property type="protein sequence ID" value="AGA56561.1"/>
    <property type="molecule type" value="Genomic_DNA"/>
</dbReference>
<dbReference type="NCBIfam" id="NF040801">
    <property type="entry name" value="spore_GerD"/>
    <property type="match status" value="1"/>
</dbReference>
<gene>
    <name evidence="4" type="ordered locus">Theco_0318</name>
</gene>
<feature type="chain" id="PRO_5038652473" description="Spore germination GerD central core domain-containing protein" evidence="2">
    <location>
        <begin position="20"/>
        <end position="233"/>
    </location>
</feature>
<dbReference type="PROSITE" id="PS51257">
    <property type="entry name" value="PROKAR_LIPOPROTEIN"/>
    <property type="match status" value="1"/>
</dbReference>
<dbReference type="KEGG" id="tco:Theco_0318"/>
<evidence type="ECO:0000313" key="4">
    <source>
        <dbReference type="EMBL" id="AGA56561.1"/>
    </source>
</evidence>
<dbReference type="InterPro" id="IPR041262">
    <property type="entry name" value="GerD_central"/>
</dbReference>
<dbReference type="Proteomes" id="UP000010795">
    <property type="component" value="Chromosome"/>
</dbReference>
<keyword evidence="5" id="KW-1185">Reference proteome</keyword>
<dbReference type="OrthoDB" id="2375836at2"/>
<sequence length="233" mass="25432">MVKRLLMSALMISCLVALLAGCGAEPSGGGGQSIEYRDMKQMVIDILKTEDAQKALQEQSRITGTGGFQMLSATDQENIKLAIKEVLLSPDARTVLEELMTDTRFAGEFAKAVNKENKQIHKELLKDPSYQQDLVSVFKGPEMEKVILDALSSTNYRKRIVTIMQESLQSPMIKLQMYELLRQAVREELNPKNVSGAKKQEGQEGQEGGGESGESEGEDTGEAEAGEGDAEGS</sequence>
<dbReference type="HOGENOM" id="CLU_092044_0_0_9"/>
<evidence type="ECO:0000256" key="2">
    <source>
        <dbReference type="SAM" id="SignalP"/>
    </source>
</evidence>
<name>L0EA43_THECK</name>
<organism evidence="4 5">
    <name type="scientific">Thermobacillus composti (strain DSM 18247 / JCM 13945 / KWC4)</name>
    <dbReference type="NCBI Taxonomy" id="717605"/>
    <lineage>
        <taxon>Bacteria</taxon>
        <taxon>Bacillati</taxon>
        <taxon>Bacillota</taxon>
        <taxon>Bacilli</taxon>
        <taxon>Bacillales</taxon>
        <taxon>Paenibacillaceae</taxon>
        <taxon>Thermobacillus</taxon>
    </lineage>
</organism>
<dbReference type="eggNOG" id="ENOG50304MB">
    <property type="taxonomic scope" value="Bacteria"/>
</dbReference>
<feature type="domain" description="Spore germination GerD central core" evidence="3">
    <location>
        <begin position="74"/>
        <end position="185"/>
    </location>
</feature>
<dbReference type="RefSeq" id="WP_015253325.1">
    <property type="nucleotide sequence ID" value="NC_019897.1"/>
</dbReference>
<accession>L0EA43</accession>
<feature type="signal peptide" evidence="2">
    <location>
        <begin position="1"/>
        <end position="19"/>
    </location>
</feature>
<feature type="compositionally biased region" description="Acidic residues" evidence="1">
    <location>
        <begin position="213"/>
        <end position="233"/>
    </location>
</feature>
<evidence type="ECO:0000259" key="3">
    <source>
        <dbReference type="Pfam" id="PF17898"/>
    </source>
</evidence>
<keyword evidence="2" id="KW-0732">Signal</keyword>
<feature type="region of interest" description="Disordered" evidence="1">
    <location>
        <begin position="190"/>
        <end position="233"/>
    </location>
</feature>
<protein>
    <recommendedName>
        <fullName evidence="3">Spore germination GerD central core domain-containing protein</fullName>
    </recommendedName>
</protein>
<evidence type="ECO:0000313" key="5">
    <source>
        <dbReference type="Proteomes" id="UP000010795"/>
    </source>
</evidence>
<proteinExistence type="predicted"/>
<dbReference type="STRING" id="717605.Theco_0318"/>
<reference evidence="5" key="1">
    <citation type="submission" date="2012-01" db="EMBL/GenBank/DDBJ databases">
        <title>Complete sequence of chromosome of Thermobacillus composti KWC4.</title>
        <authorList>
            <person name="Lucas S."/>
            <person name="Han J."/>
            <person name="Lapidus A."/>
            <person name="Cheng J.-F."/>
            <person name="Goodwin L."/>
            <person name="Pitluck S."/>
            <person name="Peters L."/>
            <person name="Ovchinnikova G."/>
            <person name="Teshima H."/>
            <person name="Detter J.C."/>
            <person name="Han C."/>
            <person name="Tapia R."/>
            <person name="Land M."/>
            <person name="Hauser L."/>
            <person name="Kyrpides N."/>
            <person name="Ivanova N."/>
            <person name="Pagani I."/>
            <person name="Anderson I."/>
            <person name="Woyke T."/>
        </authorList>
    </citation>
    <scope>NUCLEOTIDE SEQUENCE [LARGE SCALE GENOMIC DNA]</scope>
    <source>
        <strain evidence="5">DSM 18247 / JCM 13945 / KWC4</strain>
    </source>
</reference>
<dbReference type="AlphaFoldDB" id="L0EA43"/>
<evidence type="ECO:0000256" key="1">
    <source>
        <dbReference type="SAM" id="MobiDB-lite"/>
    </source>
</evidence>
<dbReference type="Pfam" id="PF17898">
    <property type="entry name" value="GerD"/>
    <property type="match status" value="1"/>
</dbReference>